<keyword evidence="1" id="KW-0245">EGF-like domain</keyword>
<dbReference type="GO" id="GO:0048018">
    <property type="term" value="F:receptor ligand activity"/>
    <property type="evidence" value="ECO:0007669"/>
    <property type="project" value="InterPro"/>
</dbReference>
<dbReference type="GO" id="GO:0007173">
    <property type="term" value="P:epidermal growth factor receptor signaling pathway"/>
    <property type="evidence" value="ECO:0007669"/>
    <property type="project" value="InterPro"/>
</dbReference>
<dbReference type="Gene3D" id="2.10.25.10">
    <property type="entry name" value="Laminin"/>
    <property type="match status" value="2"/>
</dbReference>
<dbReference type="EMBL" id="CACVKT020001609">
    <property type="protein sequence ID" value="CAC5369674.1"/>
    <property type="molecule type" value="Genomic_DNA"/>
</dbReference>
<dbReference type="GO" id="GO:0005154">
    <property type="term" value="F:epidermal growth factor receptor binding"/>
    <property type="evidence" value="ECO:0007669"/>
    <property type="project" value="InterPro"/>
</dbReference>
<dbReference type="InterPro" id="IPR043403">
    <property type="entry name" value="Gurken/Spitz"/>
</dbReference>
<proteinExistence type="predicted"/>
<dbReference type="PANTHER" id="PTHR12332">
    <property type="entry name" value="KEREN-RELATED"/>
    <property type="match status" value="1"/>
</dbReference>
<evidence type="ECO:0000313" key="4">
    <source>
        <dbReference type="EMBL" id="CAC5369674.1"/>
    </source>
</evidence>
<keyword evidence="2" id="KW-0472">Membrane</keyword>
<evidence type="ECO:0000259" key="3">
    <source>
        <dbReference type="PROSITE" id="PS50026"/>
    </source>
</evidence>
<feature type="transmembrane region" description="Helical" evidence="2">
    <location>
        <begin position="122"/>
        <end position="142"/>
    </location>
</feature>
<feature type="disulfide bond" evidence="1">
    <location>
        <begin position="88"/>
        <end position="97"/>
    </location>
</feature>
<dbReference type="AlphaFoldDB" id="A0A6J8AKB5"/>
<gene>
    <name evidence="4" type="ORF">MCOR_8792</name>
</gene>
<keyword evidence="5" id="KW-1185">Reference proteome</keyword>
<dbReference type="SMART" id="SM00181">
    <property type="entry name" value="EGF"/>
    <property type="match status" value="2"/>
</dbReference>
<dbReference type="PROSITE" id="PS50026">
    <property type="entry name" value="EGF_3"/>
    <property type="match status" value="2"/>
</dbReference>
<feature type="domain" description="EGF-like" evidence="3">
    <location>
        <begin position="59"/>
        <end position="98"/>
    </location>
</feature>
<evidence type="ECO:0000256" key="1">
    <source>
        <dbReference type="PROSITE-ProRule" id="PRU00076"/>
    </source>
</evidence>
<dbReference type="OrthoDB" id="6141251at2759"/>
<feature type="transmembrane region" description="Helical" evidence="2">
    <location>
        <begin position="154"/>
        <end position="171"/>
    </location>
</feature>
<comment type="caution">
    <text evidence="1">Lacks conserved residue(s) required for the propagation of feature annotation.</text>
</comment>
<keyword evidence="2" id="KW-1133">Transmembrane helix</keyword>
<dbReference type="PROSITE" id="PS00022">
    <property type="entry name" value="EGF_1"/>
    <property type="match status" value="2"/>
</dbReference>
<dbReference type="SUPFAM" id="SSF57196">
    <property type="entry name" value="EGF/Laminin"/>
    <property type="match status" value="2"/>
</dbReference>
<sequence length="316" mass="35416">MFVALIVKKYRVSNMQLLSLLCLFYSLLFVYRVGVIGSSTMPKIVYNQTIPQNHTLGCTDNETKTLACLNGGSCLIVYIGDRIAQCACYTQYIGNRCEMLDPNITLKEFESTEEKEVVNRHIPGITASVVAVFIVLMAIIFIRRIEKKSREGNMPLLRLLSSCYSLMFIFTEGCMRGSDSSNLDKITYTINNETIPRNHRLNCTDNETQSLSCLNGGSCFAVYVEDRIVQCACFAKYIGSRCEMIDPEIIFDQSETRQRKVRIAFISGFGGLGYLLLIAVLAIVYKKCTKQRSNRDGIEINGDVQNSDPSAIPLTS</sequence>
<evidence type="ECO:0000313" key="5">
    <source>
        <dbReference type="Proteomes" id="UP000507470"/>
    </source>
</evidence>
<feature type="domain" description="EGF-like" evidence="3">
    <location>
        <begin position="204"/>
        <end position="243"/>
    </location>
</feature>
<keyword evidence="1" id="KW-1015">Disulfide bond</keyword>
<protein>
    <recommendedName>
        <fullName evidence="3">EGF-like domain-containing protein</fullName>
    </recommendedName>
</protein>
<organism evidence="4 5">
    <name type="scientific">Mytilus coruscus</name>
    <name type="common">Sea mussel</name>
    <dbReference type="NCBI Taxonomy" id="42192"/>
    <lineage>
        <taxon>Eukaryota</taxon>
        <taxon>Metazoa</taxon>
        <taxon>Spiralia</taxon>
        <taxon>Lophotrochozoa</taxon>
        <taxon>Mollusca</taxon>
        <taxon>Bivalvia</taxon>
        <taxon>Autobranchia</taxon>
        <taxon>Pteriomorphia</taxon>
        <taxon>Mytilida</taxon>
        <taxon>Mytiloidea</taxon>
        <taxon>Mytilidae</taxon>
        <taxon>Mytilinae</taxon>
        <taxon>Mytilus</taxon>
    </lineage>
</organism>
<accession>A0A6J8AKB5</accession>
<feature type="transmembrane region" description="Helical" evidence="2">
    <location>
        <begin position="263"/>
        <end position="285"/>
    </location>
</feature>
<keyword evidence="2" id="KW-0812">Transmembrane</keyword>
<evidence type="ECO:0000256" key="2">
    <source>
        <dbReference type="SAM" id="Phobius"/>
    </source>
</evidence>
<dbReference type="InterPro" id="IPR000742">
    <property type="entry name" value="EGF"/>
</dbReference>
<dbReference type="PANTHER" id="PTHR12332:SF1">
    <property type="entry name" value="KEREN-RELATED"/>
    <property type="match status" value="1"/>
</dbReference>
<feature type="disulfide bond" evidence="1">
    <location>
        <begin position="233"/>
        <end position="242"/>
    </location>
</feature>
<name>A0A6J8AKB5_MYTCO</name>
<dbReference type="Proteomes" id="UP000507470">
    <property type="component" value="Unassembled WGS sequence"/>
</dbReference>
<reference evidence="4 5" key="1">
    <citation type="submission" date="2020-06" db="EMBL/GenBank/DDBJ databases">
        <authorList>
            <person name="Li R."/>
            <person name="Bekaert M."/>
        </authorList>
    </citation>
    <scope>NUCLEOTIDE SEQUENCE [LARGE SCALE GENOMIC DNA]</scope>
    <source>
        <strain evidence="5">wild</strain>
    </source>
</reference>